<accession>A0ABR3JQ84</accession>
<feature type="region of interest" description="Disordered" evidence="1">
    <location>
        <begin position="1"/>
        <end position="26"/>
    </location>
</feature>
<dbReference type="Proteomes" id="UP001556367">
    <property type="component" value="Unassembled WGS sequence"/>
</dbReference>
<keyword evidence="3" id="KW-1185">Reference proteome</keyword>
<gene>
    <name evidence="2" type="ORF">HGRIS_001035</name>
</gene>
<sequence>MVEDVVRGSRKFSGGNQPQVSGNRDDLKKYAQQLLESLSASASESVKANEGKIAEAMHGQLKSLAGEEEDSAKVGCRVSVEIMTRNSKKGQQGWCQSCDIDVYKVCVSAGGDRTGRCRAQRAIQSVEGAQAIRNTRRSTVASVLACPSVKFTVPVHAEDHSSFVSSSLRTTFALDIPSDATPAFHVCLGDQTTNPAASSAKPGGFEWKVRLSLLVAIASEKADIGTESVRMRALVKDGLRGEWPYPGCQCH</sequence>
<evidence type="ECO:0000256" key="1">
    <source>
        <dbReference type="SAM" id="MobiDB-lite"/>
    </source>
</evidence>
<organism evidence="2 3">
    <name type="scientific">Hohenbuehelia grisea</name>
    <dbReference type="NCBI Taxonomy" id="104357"/>
    <lineage>
        <taxon>Eukaryota</taxon>
        <taxon>Fungi</taxon>
        <taxon>Dikarya</taxon>
        <taxon>Basidiomycota</taxon>
        <taxon>Agaricomycotina</taxon>
        <taxon>Agaricomycetes</taxon>
        <taxon>Agaricomycetidae</taxon>
        <taxon>Agaricales</taxon>
        <taxon>Pleurotineae</taxon>
        <taxon>Pleurotaceae</taxon>
        <taxon>Hohenbuehelia</taxon>
    </lineage>
</organism>
<name>A0ABR3JQ84_9AGAR</name>
<reference evidence="3" key="1">
    <citation type="submission" date="2024-06" db="EMBL/GenBank/DDBJ databases">
        <title>Multi-omics analyses provide insights into the biosynthesis of the anticancer antibiotic pleurotin in Hohenbuehelia grisea.</title>
        <authorList>
            <person name="Weaver J.A."/>
            <person name="Alberti F."/>
        </authorList>
    </citation>
    <scope>NUCLEOTIDE SEQUENCE [LARGE SCALE GENOMIC DNA]</scope>
    <source>
        <strain evidence="3">T-177</strain>
    </source>
</reference>
<evidence type="ECO:0000313" key="3">
    <source>
        <dbReference type="Proteomes" id="UP001556367"/>
    </source>
</evidence>
<proteinExistence type="predicted"/>
<comment type="caution">
    <text evidence="2">The sequence shown here is derived from an EMBL/GenBank/DDBJ whole genome shotgun (WGS) entry which is preliminary data.</text>
</comment>
<dbReference type="EMBL" id="JASNQZ010000005">
    <property type="protein sequence ID" value="KAL0957221.1"/>
    <property type="molecule type" value="Genomic_DNA"/>
</dbReference>
<protein>
    <submittedName>
        <fullName evidence="2">Uncharacterized protein</fullName>
    </submittedName>
</protein>
<evidence type="ECO:0000313" key="2">
    <source>
        <dbReference type="EMBL" id="KAL0957221.1"/>
    </source>
</evidence>